<evidence type="ECO:0000256" key="2">
    <source>
        <dbReference type="ARBA" id="ARBA00022763"/>
    </source>
</evidence>
<keyword evidence="16" id="KW-1185">Reference proteome</keyword>
<sequence>MRTSPRRPLILKRRKLNLPQKDISSTLARDESSGQDEKIPMQEHSQEDQHNSQPRNKRNCTLQKFPAGIKIIDHPTMPNTQVVTIPMNADIQSIIEALTAKGKECGNNGPNKFILISSEGTSRSAGPKPSQHLPSENKPSAATKAAGGQERDKNVRQTPGLEGGAMLCHSSYGLVVPTGSGETMSSVLDDSLTNIQWLGKMRSDGLNPRSVKGDTEKENQIPLWEKIKVNPTAAAIPTATAASSPSWQGSVSERPPYSYMAMIQFAINSTEKKRMTLKDIYTWIEDHFPYFKHVAKPGWKNSIRHNLSLHDMFVRETSANGKISFWTIHPDANRCLTLDQVFKPLDLGSPTSPEHSESKQKRHLPDPQKTMGSNSSKAEPQNARRKMKPLLPRINSYLVPIQFPLSQPLVLQPSMKVPLPMAQGASLNSSETFWSNKRVRIAPKMSHSTEESSSLPMAAIKEENQCGERLFSSTLSLKETSCQPGEESASFPESICIKEEESSQLDDCLSPFASTLTVKEEPGLFLPVSSTKEKKQFTVLKSPSNGDTLVLKRRERLEVGRSRRKQHLALPYSEEPVLVLPESNGFDPYQLGTDPPFLQECQPLENVSQLSCSQGKEGPFKTPVKEIFSKLPVSSTPSKVSATTTSPLGGLDPWKSAFLTKGSHELDFSPVRTLQLPFTPLQENQDLLDFNSTPLKSSLFESPQELLNTESSDLVHAPLMSSPALTHESTKQSAVELPAGGFTENQSLMEGLILDTMNDSLSKILLDISFPGLEDENLGTDISWSQLIPELR</sequence>
<evidence type="ECO:0000256" key="5">
    <source>
        <dbReference type="ARBA" id="ARBA00023159"/>
    </source>
</evidence>
<proteinExistence type="predicted"/>
<evidence type="ECO:0000256" key="8">
    <source>
        <dbReference type="ARBA" id="ARBA00023242"/>
    </source>
</evidence>
<evidence type="ECO:0000256" key="4">
    <source>
        <dbReference type="ARBA" id="ARBA00023125"/>
    </source>
</evidence>
<dbReference type="GO" id="GO:0005634">
    <property type="term" value="C:nucleus"/>
    <property type="evidence" value="ECO:0007669"/>
    <property type="project" value="UniProtKB-SubCell"/>
</dbReference>
<feature type="region of interest" description="Disordered" evidence="13">
    <location>
        <begin position="1"/>
        <end position="59"/>
    </location>
</feature>
<dbReference type="AlphaFoldDB" id="A0A7L4G665"/>
<keyword evidence="2" id="KW-0227">DNA damage</keyword>
<dbReference type="SMART" id="SM00339">
    <property type="entry name" value="FH"/>
    <property type="match status" value="1"/>
</dbReference>
<evidence type="ECO:0000259" key="14">
    <source>
        <dbReference type="PROSITE" id="PS50039"/>
    </source>
</evidence>
<dbReference type="Gene3D" id="1.10.10.10">
    <property type="entry name" value="Winged helix-like DNA-binding domain superfamily/Winged helix DNA-binding domain"/>
    <property type="match status" value="1"/>
</dbReference>
<feature type="non-terminal residue" evidence="15">
    <location>
        <position position="1"/>
    </location>
</feature>
<protein>
    <recommendedName>
        <fullName evidence="11">Forkhead box protein M1</fullName>
    </recommendedName>
</protein>
<dbReference type="PROSITE" id="PS00658">
    <property type="entry name" value="FORK_HEAD_2"/>
    <property type="match status" value="1"/>
</dbReference>
<evidence type="ECO:0000256" key="9">
    <source>
        <dbReference type="ARBA" id="ARBA00023306"/>
    </source>
</evidence>
<dbReference type="PRINTS" id="PR00053">
    <property type="entry name" value="FORKHEAD"/>
</dbReference>
<dbReference type="GO" id="GO:0006357">
    <property type="term" value="P:regulation of transcription by RNA polymerase II"/>
    <property type="evidence" value="ECO:0007669"/>
    <property type="project" value="TreeGrafter"/>
</dbReference>
<dbReference type="EMBL" id="VWYH01009668">
    <property type="protein sequence ID" value="NXW93642.1"/>
    <property type="molecule type" value="Genomic_DNA"/>
</dbReference>
<dbReference type="GO" id="GO:0006281">
    <property type="term" value="P:DNA repair"/>
    <property type="evidence" value="ECO:0007669"/>
    <property type="project" value="UniProtKB-KW"/>
</dbReference>
<dbReference type="PROSITE" id="PS00657">
    <property type="entry name" value="FORK_HEAD_1"/>
    <property type="match status" value="1"/>
</dbReference>
<evidence type="ECO:0000256" key="11">
    <source>
        <dbReference type="ARBA" id="ARBA00072725"/>
    </source>
</evidence>
<evidence type="ECO:0000256" key="7">
    <source>
        <dbReference type="ARBA" id="ARBA00023204"/>
    </source>
</evidence>
<feature type="compositionally biased region" description="Basic and acidic residues" evidence="13">
    <location>
        <begin position="28"/>
        <end position="50"/>
    </location>
</feature>
<accession>A0A7L4G665</accession>
<dbReference type="CDD" id="cd20029">
    <property type="entry name" value="FH_FOXM"/>
    <property type="match status" value="1"/>
</dbReference>
<dbReference type="GO" id="GO:0003700">
    <property type="term" value="F:DNA-binding transcription factor activity"/>
    <property type="evidence" value="ECO:0007669"/>
    <property type="project" value="InterPro"/>
</dbReference>
<dbReference type="PANTHER" id="PTHR46878:SF1">
    <property type="entry name" value="FORKHEAD BOX PROTEIN M1"/>
    <property type="match status" value="1"/>
</dbReference>
<dbReference type="InterPro" id="IPR001766">
    <property type="entry name" value="Fork_head_dom"/>
</dbReference>
<organism evidence="15 16">
    <name type="scientific">Pampusana beccarii</name>
    <name type="common">Western bronze ground-dove</name>
    <dbReference type="NCBI Taxonomy" id="2953425"/>
    <lineage>
        <taxon>Eukaryota</taxon>
        <taxon>Metazoa</taxon>
        <taxon>Chordata</taxon>
        <taxon>Craniata</taxon>
        <taxon>Vertebrata</taxon>
        <taxon>Euteleostomi</taxon>
        <taxon>Archelosauria</taxon>
        <taxon>Archosauria</taxon>
        <taxon>Dinosauria</taxon>
        <taxon>Saurischia</taxon>
        <taxon>Theropoda</taxon>
        <taxon>Coelurosauria</taxon>
        <taxon>Aves</taxon>
        <taxon>Neognathae</taxon>
        <taxon>Neoaves</taxon>
        <taxon>Columbimorphae</taxon>
        <taxon>Columbiformes</taxon>
        <taxon>Columbidae</taxon>
        <taxon>Pampusana</taxon>
    </lineage>
</organism>
<dbReference type="Proteomes" id="UP000541332">
    <property type="component" value="Unassembled WGS sequence"/>
</dbReference>
<comment type="caution">
    <text evidence="15">The sequence shown here is derived from an EMBL/GenBank/DDBJ whole genome shotgun (WGS) entry which is preliminary data.</text>
</comment>
<dbReference type="PROSITE" id="PS50039">
    <property type="entry name" value="FORK_HEAD_3"/>
    <property type="match status" value="1"/>
</dbReference>
<dbReference type="OrthoDB" id="5954824at2759"/>
<dbReference type="GO" id="GO:0042127">
    <property type="term" value="P:regulation of cell population proliferation"/>
    <property type="evidence" value="ECO:0007669"/>
    <property type="project" value="TreeGrafter"/>
</dbReference>
<evidence type="ECO:0000256" key="13">
    <source>
        <dbReference type="SAM" id="MobiDB-lite"/>
    </source>
</evidence>
<dbReference type="InterPro" id="IPR047516">
    <property type="entry name" value="FH_FOXM1"/>
</dbReference>
<dbReference type="FunFam" id="1.10.10.10:FF:000245">
    <property type="entry name" value="forkhead box protein M1 isoform X2"/>
    <property type="match status" value="1"/>
</dbReference>
<feature type="region of interest" description="Disordered" evidence="13">
    <location>
        <begin position="119"/>
        <end position="162"/>
    </location>
</feature>
<feature type="compositionally biased region" description="Polar residues" evidence="13">
    <location>
        <begin position="370"/>
        <end position="379"/>
    </location>
</feature>
<reference evidence="15 16" key="1">
    <citation type="submission" date="2020-02" db="EMBL/GenBank/DDBJ databases">
        <title>Bird 10,000 Genomes (B10K) Project - Family phase.</title>
        <authorList>
            <person name="Zhang G."/>
        </authorList>
    </citation>
    <scope>NUCLEOTIDE SEQUENCE [LARGE SCALE GENOMIC DNA]</scope>
    <source>
        <strain evidence="15">B10K-DU-006-06</strain>
    </source>
</reference>
<dbReference type="SUPFAM" id="SSF46785">
    <property type="entry name" value="Winged helix' DNA-binding domain"/>
    <property type="match status" value="1"/>
</dbReference>
<dbReference type="PANTHER" id="PTHR46878">
    <property type="entry name" value="FORKHEAD BOX PROTEIN M1"/>
    <property type="match status" value="1"/>
</dbReference>
<dbReference type="InterPro" id="IPR036388">
    <property type="entry name" value="WH-like_DNA-bd_sf"/>
</dbReference>
<name>A0A7L4G665_9COLU</name>
<feature type="region of interest" description="Disordered" evidence="13">
    <location>
        <begin position="346"/>
        <end position="384"/>
    </location>
</feature>
<keyword evidence="6" id="KW-0804">Transcription</keyword>
<dbReference type="InterPro" id="IPR018122">
    <property type="entry name" value="TF_fork_head_CS_1"/>
</dbReference>
<keyword evidence="9" id="KW-0131">Cell cycle</keyword>
<keyword evidence="8 12" id="KW-0539">Nucleus</keyword>
<keyword evidence="4 12" id="KW-0238">DNA-binding</keyword>
<evidence type="ECO:0000256" key="10">
    <source>
        <dbReference type="ARBA" id="ARBA00053415"/>
    </source>
</evidence>
<dbReference type="GO" id="GO:0000977">
    <property type="term" value="F:RNA polymerase II transcription regulatory region sequence-specific DNA binding"/>
    <property type="evidence" value="ECO:0007669"/>
    <property type="project" value="TreeGrafter"/>
</dbReference>
<comment type="function">
    <text evidence="10">Transcription factor regulating the expression of cell cycle genes essential for DNA replication and mitosis. Plays a role in the control of cell proliferation. Also plays a role in DNA break repair, participating in the DNA damage checkpoint response. Promotes transcription of PHB2.</text>
</comment>
<keyword evidence="7" id="KW-0234">DNA repair</keyword>
<evidence type="ECO:0000256" key="12">
    <source>
        <dbReference type="PROSITE-ProRule" id="PRU00089"/>
    </source>
</evidence>
<dbReference type="GO" id="GO:0000086">
    <property type="term" value="P:G2/M transition of mitotic cell cycle"/>
    <property type="evidence" value="ECO:0007669"/>
    <property type="project" value="InterPro"/>
</dbReference>
<dbReference type="InterPro" id="IPR036390">
    <property type="entry name" value="WH_DNA-bd_sf"/>
</dbReference>
<feature type="compositionally biased region" description="Basic and acidic residues" evidence="13">
    <location>
        <begin position="354"/>
        <end position="366"/>
    </location>
</feature>
<evidence type="ECO:0000313" key="16">
    <source>
        <dbReference type="Proteomes" id="UP000541332"/>
    </source>
</evidence>
<dbReference type="Pfam" id="PF00250">
    <property type="entry name" value="Forkhead"/>
    <property type="match status" value="1"/>
</dbReference>
<gene>
    <name evidence="15" type="primary">Foxm1</name>
    <name evidence="15" type="ORF">ALOBEC_R01368</name>
</gene>
<evidence type="ECO:0000313" key="15">
    <source>
        <dbReference type="EMBL" id="NXW93642.1"/>
    </source>
</evidence>
<dbReference type="InterPro" id="IPR030456">
    <property type="entry name" value="TF_fork_head_CS_2"/>
</dbReference>
<feature type="DNA-binding region" description="Fork-head" evidence="12">
    <location>
        <begin position="254"/>
        <end position="342"/>
    </location>
</feature>
<evidence type="ECO:0000256" key="6">
    <source>
        <dbReference type="ARBA" id="ARBA00023163"/>
    </source>
</evidence>
<evidence type="ECO:0000256" key="3">
    <source>
        <dbReference type="ARBA" id="ARBA00023015"/>
    </source>
</evidence>
<keyword evidence="3" id="KW-0805">Transcription regulation</keyword>
<comment type="subcellular location">
    <subcellularLocation>
        <location evidence="1 12">Nucleus</location>
    </subcellularLocation>
</comment>
<feature type="non-terminal residue" evidence="15">
    <location>
        <position position="792"/>
    </location>
</feature>
<feature type="domain" description="Fork-head" evidence="14">
    <location>
        <begin position="254"/>
        <end position="342"/>
    </location>
</feature>
<keyword evidence="5" id="KW-0010">Activator</keyword>
<evidence type="ECO:0000256" key="1">
    <source>
        <dbReference type="ARBA" id="ARBA00004123"/>
    </source>
</evidence>
<dbReference type="InterPro" id="IPR042839">
    <property type="entry name" value="FOXM1"/>
</dbReference>